<dbReference type="InterPro" id="IPR029063">
    <property type="entry name" value="SAM-dependent_MTases_sf"/>
</dbReference>
<dbReference type="EC" id="2.1.1.33" evidence="2"/>
<proteinExistence type="predicted"/>
<accession>A0A4S9XWV5</accession>
<keyword evidence="3" id="KW-0489">Methyltransferase</keyword>
<sequence length="123" mass="14422">MKFLPNFFNRAQLSKIFLCFPDPHFKARKHKHKHTNPAHSARRTPPPNLLLRPGSLPTTPPLNILRTQHLDISPTIKNLLPTQKRNITPAFPQPRIHLRFTLPSRRWSKMFEKNITVVERARV</sequence>
<dbReference type="Pfam" id="PF02390">
    <property type="entry name" value="Methyltransf_4"/>
    <property type="match status" value="1"/>
</dbReference>
<comment type="caution">
    <text evidence="8">The sequence shown here is derived from an EMBL/GenBank/DDBJ whole genome shotgun (WGS) entry which is preliminary data.</text>
</comment>
<evidence type="ECO:0000313" key="8">
    <source>
        <dbReference type="EMBL" id="THZ84799.1"/>
    </source>
</evidence>
<keyword evidence="6" id="KW-0819">tRNA processing</keyword>
<evidence type="ECO:0000313" key="9">
    <source>
        <dbReference type="Proteomes" id="UP000304947"/>
    </source>
</evidence>
<evidence type="ECO:0000256" key="6">
    <source>
        <dbReference type="ARBA" id="ARBA00022694"/>
    </source>
</evidence>
<evidence type="ECO:0000256" key="7">
    <source>
        <dbReference type="SAM" id="MobiDB-lite"/>
    </source>
</evidence>
<dbReference type="Proteomes" id="UP000304947">
    <property type="component" value="Unassembled WGS sequence"/>
</dbReference>
<keyword evidence="4" id="KW-0808">Transferase</keyword>
<dbReference type="AlphaFoldDB" id="A0A4S9XWV5"/>
<dbReference type="EMBL" id="QZBU01006468">
    <property type="protein sequence ID" value="THZ84799.1"/>
    <property type="molecule type" value="Genomic_DNA"/>
</dbReference>
<protein>
    <recommendedName>
        <fullName evidence="2">tRNA (guanine(46)-N(7))-methyltransferase</fullName>
        <ecNumber evidence="2">2.1.1.33</ecNumber>
    </recommendedName>
</protein>
<feature type="compositionally biased region" description="Basic residues" evidence="7">
    <location>
        <begin position="28"/>
        <end position="42"/>
    </location>
</feature>
<dbReference type="InterPro" id="IPR003358">
    <property type="entry name" value="tRNA_(Gua-N-7)_MeTrfase_Trmb"/>
</dbReference>
<evidence type="ECO:0000256" key="2">
    <source>
        <dbReference type="ARBA" id="ARBA00011977"/>
    </source>
</evidence>
<evidence type="ECO:0000256" key="4">
    <source>
        <dbReference type="ARBA" id="ARBA00022679"/>
    </source>
</evidence>
<name>A0A4S9XWV5_AURPU</name>
<dbReference type="Gene3D" id="3.40.50.150">
    <property type="entry name" value="Vaccinia Virus protein VP39"/>
    <property type="match status" value="1"/>
</dbReference>
<evidence type="ECO:0000256" key="5">
    <source>
        <dbReference type="ARBA" id="ARBA00022691"/>
    </source>
</evidence>
<feature type="region of interest" description="Disordered" evidence="7">
    <location>
        <begin position="28"/>
        <end position="55"/>
    </location>
</feature>
<evidence type="ECO:0000256" key="3">
    <source>
        <dbReference type="ARBA" id="ARBA00022603"/>
    </source>
</evidence>
<organism evidence="8 9">
    <name type="scientific">Aureobasidium pullulans</name>
    <name type="common">Black yeast</name>
    <name type="synonym">Pullularia pullulans</name>
    <dbReference type="NCBI Taxonomy" id="5580"/>
    <lineage>
        <taxon>Eukaryota</taxon>
        <taxon>Fungi</taxon>
        <taxon>Dikarya</taxon>
        <taxon>Ascomycota</taxon>
        <taxon>Pezizomycotina</taxon>
        <taxon>Dothideomycetes</taxon>
        <taxon>Dothideomycetidae</taxon>
        <taxon>Dothideales</taxon>
        <taxon>Saccotheciaceae</taxon>
        <taxon>Aureobasidium</taxon>
    </lineage>
</organism>
<gene>
    <name evidence="8" type="ORF">D6C83_09479</name>
</gene>
<keyword evidence="5" id="KW-0949">S-adenosyl-L-methionine</keyword>
<evidence type="ECO:0000256" key="1">
    <source>
        <dbReference type="ARBA" id="ARBA00000142"/>
    </source>
</evidence>
<dbReference type="GO" id="GO:0008176">
    <property type="term" value="F:tRNA (guanine(46)-N7)-methyltransferase activity"/>
    <property type="evidence" value="ECO:0007669"/>
    <property type="project" value="UniProtKB-EC"/>
</dbReference>
<reference evidence="8 9" key="1">
    <citation type="submission" date="2018-10" db="EMBL/GenBank/DDBJ databases">
        <title>Fifty Aureobasidium pullulans genomes reveal a recombining polyextremotolerant generalist.</title>
        <authorList>
            <person name="Gostincar C."/>
            <person name="Turk M."/>
            <person name="Zajc J."/>
            <person name="Gunde-Cimerman N."/>
        </authorList>
    </citation>
    <scope>NUCLEOTIDE SEQUENCE [LARGE SCALE GENOMIC DNA]</scope>
    <source>
        <strain evidence="8 9">EXF-3380</strain>
    </source>
</reference>
<comment type="catalytic activity">
    <reaction evidence="1">
        <text>guanosine(46) in tRNA + S-adenosyl-L-methionine = N(7)-methylguanosine(46) in tRNA + S-adenosyl-L-homocysteine</text>
        <dbReference type="Rhea" id="RHEA:42708"/>
        <dbReference type="Rhea" id="RHEA-COMP:10188"/>
        <dbReference type="Rhea" id="RHEA-COMP:10189"/>
        <dbReference type="ChEBI" id="CHEBI:57856"/>
        <dbReference type="ChEBI" id="CHEBI:59789"/>
        <dbReference type="ChEBI" id="CHEBI:74269"/>
        <dbReference type="ChEBI" id="CHEBI:74480"/>
        <dbReference type="EC" id="2.1.1.33"/>
    </reaction>
</comment>